<comment type="caution">
    <text evidence="1">The sequence shown here is derived from an EMBL/GenBank/DDBJ whole genome shotgun (WGS) entry which is preliminary data.</text>
</comment>
<evidence type="ECO:0000313" key="2">
    <source>
        <dbReference type="Proteomes" id="UP000823749"/>
    </source>
</evidence>
<dbReference type="Proteomes" id="UP000823749">
    <property type="component" value="Chromosome 3"/>
</dbReference>
<dbReference type="AlphaFoldDB" id="A0AAV6KYU7"/>
<reference evidence="1" key="1">
    <citation type="submission" date="2020-08" db="EMBL/GenBank/DDBJ databases">
        <title>Plant Genome Project.</title>
        <authorList>
            <person name="Zhang R.-G."/>
        </authorList>
    </citation>
    <scope>NUCLEOTIDE SEQUENCE</scope>
    <source>
        <strain evidence="1">WSP0</strain>
        <tissue evidence="1">Leaf</tissue>
    </source>
</reference>
<accession>A0AAV6KYU7</accession>
<proteinExistence type="predicted"/>
<evidence type="ECO:0000313" key="1">
    <source>
        <dbReference type="EMBL" id="KAG5557826.1"/>
    </source>
</evidence>
<protein>
    <submittedName>
        <fullName evidence="1">Uncharacterized protein</fullName>
    </submittedName>
</protein>
<organism evidence="1 2">
    <name type="scientific">Rhododendron griersonianum</name>
    <dbReference type="NCBI Taxonomy" id="479676"/>
    <lineage>
        <taxon>Eukaryota</taxon>
        <taxon>Viridiplantae</taxon>
        <taxon>Streptophyta</taxon>
        <taxon>Embryophyta</taxon>
        <taxon>Tracheophyta</taxon>
        <taxon>Spermatophyta</taxon>
        <taxon>Magnoliopsida</taxon>
        <taxon>eudicotyledons</taxon>
        <taxon>Gunneridae</taxon>
        <taxon>Pentapetalae</taxon>
        <taxon>asterids</taxon>
        <taxon>Ericales</taxon>
        <taxon>Ericaceae</taxon>
        <taxon>Ericoideae</taxon>
        <taxon>Rhodoreae</taxon>
        <taxon>Rhododendron</taxon>
    </lineage>
</organism>
<sequence length="67" mass="7740">MTCVYEPTTAAARRVLWQELEAIGRGEDLDWIVGDFNAIAHQDEKFGVYLDIIGRWLISRISFKRVV</sequence>
<name>A0AAV6KYU7_9ERIC</name>
<gene>
    <name evidence="1" type="ORF">RHGRI_007911</name>
</gene>
<dbReference type="EMBL" id="JACTNZ010000003">
    <property type="protein sequence ID" value="KAG5557826.1"/>
    <property type="molecule type" value="Genomic_DNA"/>
</dbReference>
<keyword evidence="2" id="KW-1185">Reference proteome</keyword>